<dbReference type="Gene3D" id="3.30.420.10">
    <property type="entry name" value="Ribonuclease H-like superfamily/Ribonuclease H"/>
    <property type="match status" value="1"/>
</dbReference>
<dbReference type="AlphaFoldDB" id="A0A913XHD7"/>
<dbReference type="EnsemblMetazoa" id="XM_021048735.1">
    <property type="protein sequence ID" value="XP_020904394.1"/>
    <property type="gene ID" value="LOC110242722"/>
</dbReference>
<evidence type="ECO:0000313" key="3">
    <source>
        <dbReference type="Proteomes" id="UP000887567"/>
    </source>
</evidence>
<accession>A0A913XHD7</accession>
<dbReference type="InterPro" id="IPR038717">
    <property type="entry name" value="Tc1-like_DDE_dom"/>
</dbReference>
<dbReference type="Pfam" id="PF13358">
    <property type="entry name" value="DDE_3"/>
    <property type="match status" value="1"/>
</dbReference>
<dbReference type="GO" id="GO:0003676">
    <property type="term" value="F:nucleic acid binding"/>
    <property type="evidence" value="ECO:0007669"/>
    <property type="project" value="InterPro"/>
</dbReference>
<dbReference type="OrthoDB" id="6145513at2759"/>
<dbReference type="Proteomes" id="UP000887567">
    <property type="component" value="Unplaced"/>
</dbReference>
<reference evidence="2" key="1">
    <citation type="submission" date="2022-11" db="UniProtKB">
        <authorList>
            <consortium name="EnsemblMetazoa"/>
        </authorList>
    </citation>
    <scope>IDENTIFICATION</scope>
</reference>
<dbReference type="OMA" id="FNTCENC"/>
<proteinExistence type="predicted"/>
<sequence>MTKKKIQQITLESLRDDNIQKRNEFLKIMSDLNAATVNCFDESSVVKTTSNRRYGNAPCGQPAFEIQRYVSNATYTINLLHSPYGVDFVEILHGPSNGQKLLYFEEVLSITKPDGSAVLERGDTVIMDNCGFHHGHFVEPILTAMLNDSGVSLVFQPPYSPEYNTYELCFNEIKSYLQRNQRLAEQDTEYAIFLGCEEISQQKSINYFRHCGYLL</sequence>
<dbReference type="GeneID" id="110242722"/>
<dbReference type="InterPro" id="IPR036397">
    <property type="entry name" value="RNaseH_sf"/>
</dbReference>
<dbReference type="PANTHER" id="PTHR46564">
    <property type="entry name" value="TRANSPOSASE"/>
    <property type="match status" value="1"/>
</dbReference>
<evidence type="ECO:0000313" key="2">
    <source>
        <dbReference type="EnsemblMetazoa" id="XP_020904394.1"/>
    </source>
</evidence>
<dbReference type="PANTHER" id="PTHR46564:SF1">
    <property type="entry name" value="TRANSPOSASE"/>
    <property type="match status" value="1"/>
</dbReference>
<organism evidence="2 3">
    <name type="scientific">Exaiptasia diaphana</name>
    <name type="common">Tropical sea anemone</name>
    <name type="synonym">Aiptasia pulchella</name>
    <dbReference type="NCBI Taxonomy" id="2652724"/>
    <lineage>
        <taxon>Eukaryota</taxon>
        <taxon>Metazoa</taxon>
        <taxon>Cnidaria</taxon>
        <taxon>Anthozoa</taxon>
        <taxon>Hexacorallia</taxon>
        <taxon>Actiniaria</taxon>
        <taxon>Aiptasiidae</taxon>
        <taxon>Exaiptasia</taxon>
    </lineage>
</organism>
<keyword evidence="3" id="KW-1185">Reference proteome</keyword>
<evidence type="ECO:0000259" key="1">
    <source>
        <dbReference type="Pfam" id="PF13358"/>
    </source>
</evidence>
<dbReference type="RefSeq" id="XP_020904394.1">
    <property type="nucleotide sequence ID" value="XM_021048735.1"/>
</dbReference>
<feature type="domain" description="Tc1-like transposase DDE" evidence="1">
    <location>
        <begin position="37"/>
        <end position="187"/>
    </location>
</feature>
<dbReference type="KEGG" id="epa:110242722"/>
<protein>
    <recommendedName>
        <fullName evidence="1">Tc1-like transposase DDE domain-containing protein</fullName>
    </recommendedName>
</protein>
<name>A0A913XHD7_EXADI</name>